<feature type="transmembrane region" description="Helical" evidence="9">
    <location>
        <begin position="146"/>
        <end position="164"/>
    </location>
</feature>
<dbReference type="PANTHER" id="PTHR43829">
    <property type="entry name" value="AQUAPORIN OR AQUAGLYCEROPORIN RELATED"/>
    <property type="match status" value="1"/>
</dbReference>
<proteinExistence type="inferred from homology"/>
<keyword evidence="5 9" id="KW-1133">Transmembrane helix</keyword>
<evidence type="ECO:0000313" key="10">
    <source>
        <dbReference type="EMBL" id="KAJ9150935.1"/>
    </source>
</evidence>
<evidence type="ECO:0000256" key="5">
    <source>
        <dbReference type="ARBA" id="ARBA00022989"/>
    </source>
</evidence>
<evidence type="ECO:0000256" key="3">
    <source>
        <dbReference type="ARBA" id="ARBA00022448"/>
    </source>
</evidence>
<accession>A0AA38S7Q7</accession>
<dbReference type="InterPro" id="IPR023271">
    <property type="entry name" value="Aquaporin-like"/>
</dbReference>
<keyword evidence="11" id="KW-1185">Reference proteome</keyword>
<evidence type="ECO:0000256" key="6">
    <source>
        <dbReference type="ARBA" id="ARBA00023136"/>
    </source>
</evidence>
<dbReference type="Proteomes" id="UP001174691">
    <property type="component" value="Unassembled WGS sequence"/>
</dbReference>
<dbReference type="InterPro" id="IPR050363">
    <property type="entry name" value="MIP/Aquaporin"/>
</dbReference>
<gene>
    <name evidence="10" type="ORF">NKR19_g5131</name>
</gene>
<comment type="caution">
    <text evidence="10">The sequence shown here is derived from an EMBL/GenBank/DDBJ whole genome shotgun (WGS) entry which is preliminary data.</text>
</comment>
<dbReference type="PRINTS" id="PR00783">
    <property type="entry name" value="MINTRINSICP"/>
</dbReference>
<comment type="similarity">
    <text evidence="2 7">Belongs to the MIP/aquaporin (TC 1.A.8) family.</text>
</comment>
<name>A0AA38S7Q7_9PEZI</name>
<protein>
    <submittedName>
        <fullName evidence="10">Aquaporin-like protein</fullName>
    </submittedName>
</protein>
<dbReference type="AlphaFoldDB" id="A0AA38S7Q7"/>
<evidence type="ECO:0000256" key="7">
    <source>
        <dbReference type="RuleBase" id="RU000477"/>
    </source>
</evidence>
<dbReference type="InterPro" id="IPR000425">
    <property type="entry name" value="MIP"/>
</dbReference>
<feature type="transmembrane region" description="Helical" evidence="9">
    <location>
        <begin position="240"/>
        <end position="261"/>
    </location>
</feature>
<organism evidence="10 11">
    <name type="scientific">Coniochaeta hoffmannii</name>
    <dbReference type="NCBI Taxonomy" id="91930"/>
    <lineage>
        <taxon>Eukaryota</taxon>
        <taxon>Fungi</taxon>
        <taxon>Dikarya</taxon>
        <taxon>Ascomycota</taxon>
        <taxon>Pezizomycotina</taxon>
        <taxon>Sordariomycetes</taxon>
        <taxon>Sordariomycetidae</taxon>
        <taxon>Coniochaetales</taxon>
        <taxon>Coniochaetaceae</taxon>
        <taxon>Coniochaeta</taxon>
    </lineage>
</organism>
<dbReference type="PANTHER" id="PTHR43829:SF14">
    <property type="entry name" value="AQUAPORIN 3"/>
    <property type="match status" value="1"/>
</dbReference>
<feature type="transmembrane region" description="Helical" evidence="9">
    <location>
        <begin position="68"/>
        <end position="90"/>
    </location>
</feature>
<evidence type="ECO:0000256" key="9">
    <source>
        <dbReference type="SAM" id="Phobius"/>
    </source>
</evidence>
<evidence type="ECO:0000256" key="8">
    <source>
        <dbReference type="SAM" id="MobiDB-lite"/>
    </source>
</evidence>
<dbReference type="Gene3D" id="1.20.1080.10">
    <property type="entry name" value="Glycerol uptake facilitator protein"/>
    <property type="match status" value="1"/>
</dbReference>
<dbReference type="GO" id="GO:0015254">
    <property type="term" value="F:glycerol channel activity"/>
    <property type="evidence" value="ECO:0007669"/>
    <property type="project" value="TreeGrafter"/>
</dbReference>
<keyword evidence="4 7" id="KW-0812">Transmembrane</keyword>
<dbReference type="Pfam" id="PF00230">
    <property type="entry name" value="MIP"/>
    <property type="match status" value="1"/>
</dbReference>
<evidence type="ECO:0000313" key="11">
    <source>
        <dbReference type="Proteomes" id="UP001174691"/>
    </source>
</evidence>
<feature type="region of interest" description="Disordered" evidence="8">
    <location>
        <begin position="1"/>
        <end position="21"/>
    </location>
</feature>
<comment type="subcellular location">
    <subcellularLocation>
        <location evidence="1">Membrane</location>
        <topology evidence="1">Multi-pass membrane protein</topology>
    </subcellularLocation>
</comment>
<evidence type="ECO:0000256" key="1">
    <source>
        <dbReference type="ARBA" id="ARBA00004141"/>
    </source>
</evidence>
<dbReference type="GO" id="GO:0015250">
    <property type="term" value="F:water channel activity"/>
    <property type="evidence" value="ECO:0007669"/>
    <property type="project" value="TreeGrafter"/>
</dbReference>
<dbReference type="EMBL" id="JANBVN010000068">
    <property type="protein sequence ID" value="KAJ9150935.1"/>
    <property type="molecule type" value="Genomic_DNA"/>
</dbReference>
<dbReference type="SUPFAM" id="SSF81338">
    <property type="entry name" value="Aquaporin-like"/>
    <property type="match status" value="1"/>
</dbReference>
<sequence length="357" mass="38991">MSSSHTEQAANGHGSGNDIRRLKTHDMEIGITEAVQRHAHRHVARPKPVSQRRLDFEHARPRWIREMAAEAIGVFFYVYPGIASQASFFLNGTEPIFGSLFQIGWAYAIGIAFAIITCGATSGGHFNPAVTICLAIWQGFPWKKVPYYIFAQVFGSFLAGLVLVGQYHPQMTALATTLKEHGLSPNMLGGPGSILCSFPGPTQTSYGYLFFIEFFVCSFIGICIWSVLDPANPFVSPTSAPWTIGLAYAIMIWGFAGATISTNMARDLGTRIVAAIFYGGDAFNRYAPIAIFVNIPATIFATAVYELILRDSFAIIAKGHTTHKDGEEGLVRHLTKTDTIEQGVSNTLRGQHGDDYA</sequence>
<reference evidence="10" key="1">
    <citation type="submission" date="2022-07" db="EMBL/GenBank/DDBJ databases">
        <title>Fungi with potential for degradation of polypropylene.</title>
        <authorList>
            <person name="Gostincar C."/>
        </authorList>
    </citation>
    <scope>NUCLEOTIDE SEQUENCE</scope>
    <source>
        <strain evidence="10">EXF-13287</strain>
    </source>
</reference>
<feature type="transmembrane region" description="Helical" evidence="9">
    <location>
        <begin position="208"/>
        <end position="228"/>
    </location>
</feature>
<evidence type="ECO:0000256" key="4">
    <source>
        <dbReference type="ARBA" id="ARBA00022692"/>
    </source>
</evidence>
<dbReference type="GO" id="GO:0005886">
    <property type="term" value="C:plasma membrane"/>
    <property type="evidence" value="ECO:0007669"/>
    <property type="project" value="TreeGrafter"/>
</dbReference>
<evidence type="ECO:0000256" key="2">
    <source>
        <dbReference type="ARBA" id="ARBA00006175"/>
    </source>
</evidence>
<keyword evidence="6 9" id="KW-0472">Membrane</keyword>
<feature type="transmembrane region" description="Helical" evidence="9">
    <location>
        <begin position="96"/>
        <end position="116"/>
    </location>
</feature>
<keyword evidence="3 7" id="KW-0813">Transport</keyword>